<keyword evidence="1" id="KW-0175">Coiled coil</keyword>
<dbReference type="OrthoDB" id="2310624at2759"/>
<evidence type="ECO:0000256" key="1">
    <source>
        <dbReference type="SAM" id="Coils"/>
    </source>
</evidence>
<accession>A0A9N9J8C4</accession>
<sequence>MTSFIEAAYLPVPNIYFNHDYNFTILCDSTKNAVAVNDDCNEFIIETRNTTNSDLLNYYKYSGAFQPNYNATSDTGGTLFTLSIYITDPQYNSSNQKYDNYDIDGQVLRGTPTPFEQSLFDSNEYFISQPKDDIIVNYKCKIPEVYVVFPLAAPFMPSSNPVVKIEKEQRNKTVFNLLGILGGIWSAMAAFYVFLFGLGLIAPWGFIHRSRPFKNQYEQDLLITTLDLQVNEFDDEKISGIEEHENSSTQKRLDDLEKQVERLKKFNKFYREYIIDISFLNSIKTNSSPLLDME</sequence>
<keyword evidence="2" id="KW-1133">Transmembrane helix</keyword>
<name>A0A9N9J8C4_9GLOM</name>
<evidence type="ECO:0000313" key="4">
    <source>
        <dbReference type="Proteomes" id="UP000789405"/>
    </source>
</evidence>
<keyword evidence="2" id="KW-0812">Transmembrane</keyword>
<feature type="coiled-coil region" evidence="1">
    <location>
        <begin position="246"/>
        <end position="273"/>
    </location>
</feature>
<keyword evidence="2" id="KW-0472">Membrane</keyword>
<reference evidence="3" key="1">
    <citation type="submission" date="2021-06" db="EMBL/GenBank/DDBJ databases">
        <authorList>
            <person name="Kallberg Y."/>
            <person name="Tangrot J."/>
            <person name="Rosling A."/>
        </authorList>
    </citation>
    <scope>NUCLEOTIDE SEQUENCE</scope>
    <source>
        <strain evidence="3">MA453B</strain>
    </source>
</reference>
<keyword evidence="4" id="KW-1185">Reference proteome</keyword>
<evidence type="ECO:0000313" key="3">
    <source>
        <dbReference type="EMBL" id="CAG8768787.1"/>
    </source>
</evidence>
<feature type="transmembrane region" description="Helical" evidence="2">
    <location>
        <begin position="174"/>
        <end position="207"/>
    </location>
</feature>
<organism evidence="3 4">
    <name type="scientific">Dentiscutata erythropus</name>
    <dbReference type="NCBI Taxonomy" id="1348616"/>
    <lineage>
        <taxon>Eukaryota</taxon>
        <taxon>Fungi</taxon>
        <taxon>Fungi incertae sedis</taxon>
        <taxon>Mucoromycota</taxon>
        <taxon>Glomeromycotina</taxon>
        <taxon>Glomeromycetes</taxon>
        <taxon>Diversisporales</taxon>
        <taxon>Gigasporaceae</taxon>
        <taxon>Dentiscutata</taxon>
    </lineage>
</organism>
<proteinExistence type="predicted"/>
<dbReference type="AlphaFoldDB" id="A0A9N9J8C4"/>
<evidence type="ECO:0000256" key="2">
    <source>
        <dbReference type="SAM" id="Phobius"/>
    </source>
</evidence>
<dbReference type="EMBL" id="CAJVPY010018826">
    <property type="protein sequence ID" value="CAG8768787.1"/>
    <property type="molecule type" value="Genomic_DNA"/>
</dbReference>
<gene>
    <name evidence="3" type="ORF">DERYTH_LOCUS18493</name>
</gene>
<protein>
    <submittedName>
        <fullName evidence="3">21227_t:CDS:1</fullName>
    </submittedName>
</protein>
<dbReference type="Proteomes" id="UP000789405">
    <property type="component" value="Unassembled WGS sequence"/>
</dbReference>
<comment type="caution">
    <text evidence="3">The sequence shown here is derived from an EMBL/GenBank/DDBJ whole genome shotgun (WGS) entry which is preliminary data.</text>
</comment>